<dbReference type="Pfam" id="PF14029">
    <property type="entry name" value="DUF4244"/>
    <property type="match status" value="1"/>
</dbReference>
<feature type="transmembrane region" description="Helical" evidence="1">
    <location>
        <begin position="57"/>
        <end position="75"/>
    </location>
</feature>
<keyword evidence="1" id="KW-1133">Transmembrane helix</keyword>
<evidence type="ECO:0008006" key="4">
    <source>
        <dbReference type="Google" id="ProtNLM"/>
    </source>
</evidence>
<evidence type="ECO:0000313" key="2">
    <source>
        <dbReference type="EMBL" id="KAB8299457.1"/>
    </source>
</evidence>
<dbReference type="InterPro" id="IPR025338">
    <property type="entry name" value="DUF4244"/>
</dbReference>
<reference evidence="2 3" key="1">
    <citation type="submission" date="2019-09" db="EMBL/GenBank/DDBJ databases">
        <title>Characterization of the phylogenetic diversity of two novel species belonging to the genus Bifidobacterium: Bifidobacterium cebidarum sp. nov. and Bifidobacterium leontopitheci sp. nov.</title>
        <authorList>
            <person name="Lugli G.A."/>
            <person name="Duranti S."/>
            <person name="Milani C."/>
            <person name="Turroni F."/>
            <person name="Ventura M."/>
        </authorList>
    </citation>
    <scope>NUCLEOTIDE SEQUENCE [LARGE SCALE GENOMIC DNA]</scope>
    <source>
        <strain evidence="2 3">DSM 100238</strain>
    </source>
</reference>
<name>A0A6A2VV47_9BIFI</name>
<protein>
    <recommendedName>
        <fullName evidence="4">DUF4244 domain-containing protein</fullName>
    </recommendedName>
</protein>
<evidence type="ECO:0000256" key="1">
    <source>
        <dbReference type="SAM" id="Phobius"/>
    </source>
</evidence>
<comment type="caution">
    <text evidence="2">The sequence shown here is derived from an EMBL/GenBank/DDBJ whole genome shotgun (WGS) entry which is preliminary data.</text>
</comment>
<dbReference type="RefSeq" id="WP_152355487.1">
    <property type="nucleotide sequence ID" value="NZ_JBHLXF010000029.1"/>
</dbReference>
<gene>
    <name evidence="2" type="ORF">DSM100238_0889</name>
</gene>
<evidence type="ECO:0000313" key="3">
    <source>
        <dbReference type="Proteomes" id="UP000440041"/>
    </source>
</evidence>
<organism evidence="2 3">
    <name type="scientific">Bifidobacterium apri</name>
    <dbReference type="NCBI Taxonomy" id="1769423"/>
    <lineage>
        <taxon>Bacteria</taxon>
        <taxon>Bacillati</taxon>
        <taxon>Actinomycetota</taxon>
        <taxon>Actinomycetes</taxon>
        <taxon>Bifidobacteriales</taxon>
        <taxon>Bifidobacteriaceae</taxon>
        <taxon>Bifidobacterium</taxon>
    </lineage>
</organism>
<dbReference type="EMBL" id="WBSO01000004">
    <property type="protein sequence ID" value="KAB8299457.1"/>
    <property type="molecule type" value="Genomic_DNA"/>
</dbReference>
<proteinExistence type="predicted"/>
<keyword evidence="1" id="KW-0472">Membrane</keyword>
<dbReference type="OrthoDB" id="3748241at2"/>
<keyword evidence="1" id="KW-0812">Transmembrane</keyword>
<dbReference type="AlphaFoldDB" id="A0A6A2VV47"/>
<dbReference type="Proteomes" id="UP000440041">
    <property type="component" value="Unassembled WGS sequence"/>
</dbReference>
<sequence length="97" mass="10201">MTGINQPPMSGKTGFITAMRNAPKAVARKARERACMIDATIRLQALEPQKGAATAEYAMVLVAACGFAAVLFAVIKSDVVKNLVIALIKGALELKKG</sequence>
<accession>A0A6A2VV47</accession>
<keyword evidence="3" id="KW-1185">Reference proteome</keyword>